<dbReference type="InParanoid" id="A0A286UC64"/>
<keyword evidence="5" id="KW-0479">Metal-binding</keyword>
<feature type="domain" description="Prenyltransferase alpha-alpha toroid" evidence="9">
    <location>
        <begin position="9"/>
        <end position="382"/>
    </location>
</feature>
<evidence type="ECO:0000256" key="3">
    <source>
        <dbReference type="ARBA" id="ARBA00022602"/>
    </source>
</evidence>
<feature type="compositionally biased region" description="Basic and acidic residues" evidence="8">
    <location>
        <begin position="91"/>
        <end position="100"/>
    </location>
</feature>
<feature type="region of interest" description="Disordered" evidence="8">
    <location>
        <begin position="85"/>
        <end position="134"/>
    </location>
</feature>
<dbReference type="AlphaFoldDB" id="A0A286UC64"/>
<dbReference type="PANTHER" id="PTHR11774:SF4">
    <property type="entry name" value="GERANYLGERANYL TRANSFERASE TYPE-1 SUBUNIT BETA"/>
    <property type="match status" value="1"/>
</dbReference>
<dbReference type="EMBL" id="NBII01000007">
    <property type="protein sequence ID" value="PAV17147.1"/>
    <property type="molecule type" value="Genomic_DNA"/>
</dbReference>
<dbReference type="Proteomes" id="UP000217199">
    <property type="component" value="Unassembled WGS sequence"/>
</dbReference>
<evidence type="ECO:0000256" key="1">
    <source>
        <dbReference type="ARBA" id="ARBA00001947"/>
    </source>
</evidence>
<comment type="similarity">
    <text evidence="2">Belongs to the protein prenyltransferase subunit beta family.</text>
</comment>
<proteinExistence type="inferred from homology"/>
<dbReference type="Gene3D" id="1.50.10.20">
    <property type="match status" value="1"/>
</dbReference>
<accession>A0A286UC64</accession>
<evidence type="ECO:0000256" key="6">
    <source>
        <dbReference type="ARBA" id="ARBA00022737"/>
    </source>
</evidence>
<dbReference type="InterPro" id="IPR001330">
    <property type="entry name" value="Prenyltrans"/>
</dbReference>
<keyword evidence="3" id="KW-0637">Prenyltransferase</keyword>
<comment type="caution">
    <text evidence="10">The sequence shown here is derived from an EMBL/GenBank/DDBJ whole genome shotgun (WGS) entry which is preliminary data.</text>
</comment>
<comment type="cofactor">
    <cofactor evidence="1">
        <name>Zn(2+)</name>
        <dbReference type="ChEBI" id="CHEBI:29105"/>
    </cofactor>
</comment>
<dbReference type="Pfam" id="PF00432">
    <property type="entry name" value="Prenyltrans"/>
    <property type="match status" value="1"/>
</dbReference>
<dbReference type="OrthoDB" id="24893at2759"/>
<evidence type="ECO:0000256" key="5">
    <source>
        <dbReference type="ARBA" id="ARBA00022723"/>
    </source>
</evidence>
<evidence type="ECO:0000256" key="7">
    <source>
        <dbReference type="ARBA" id="ARBA00022833"/>
    </source>
</evidence>
<dbReference type="GO" id="GO:0004662">
    <property type="term" value="F:CAAX-protein geranylgeranyltransferase activity"/>
    <property type="evidence" value="ECO:0007669"/>
    <property type="project" value="TreeGrafter"/>
</dbReference>
<dbReference type="InterPro" id="IPR045089">
    <property type="entry name" value="PGGT1B-like"/>
</dbReference>
<keyword evidence="4" id="KW-0808">Transferase</keyword>
<keyword evidence="11" id="KW-1185">Reference proteome</keyword>
<feature type="compositionally biased region" description="Acidic residues" evidence="8">
    <location>
        <begin position="105"/>
        <end position="115"/>
    </location>
</feature>
<evidence type="ECO:0000313" key="11">
    <source>
        <dbReference type="Proteomes" id="UP000217199"/>
    </source>
</evidence>
<evidence type="ECO:0000259" key="9">
    <source>
        <dbReference type="Pfam" id="PF00432"/>
    </source>
</evidence>
<dbReference type="GO" id="GO:0005953">
    <property type="term" value="C:CAAX-protein geranylgeranyltransferase complex"/>
    <property type="evidence" value="ECO:0007669"/>
    <property type="project" value="TreeGrafter"/>
</dbReference>
<dbReference type="InterPro" id="IPR008930">
    <property type="entry name" value="Terpenoid_cyclase/PrenylTrfase"/>
</dbReference>
<evidence type="ECO:0000256" key="8">
    <source>
        <dbReference type="SAM" id="MobiDB-lite"/>
    </source>
</evidence>
<evidence type="ECO:0000256" key="2">
    <source>
        <dbReference type="ARBA" id="ARBA00010497"/>
    </source>
</evidence>
<sequence length="446" mass="48750">MSLEALGVLNKPGHANFCMRCLYGLPSNMSDADAGRVGVGFYCLGALDIIGLLEGKSKATDRESWREWIWEQQISRIRLKARSSSSSSSAAERRTHKDSSNVDIDGVDDVGDDDSEQRIGGFRPGPFVQTSSEKSNATSIIIDSVDPDPPHLIMTYTALITLAILRDDFSRLDRRGLVALLRATQKEDGSFTAIPGQGEADIRMVYTAFVISSLLDDWRGVNIPRALDFVRKCMTYEGGFGQAPGNEAQGGPTYCALATLALAPPSFSTIAELSPLERRQAIRWLIHQQSEEEGGFSGRTEKNADACYSFWCGAALKILGVDEFVERRRHALFLDSCQFAVSGSGKGKERRLLGGIGKAGDAHPDPYHTYLALASLAIYSPVSGAHAREVEVEGVEETGEVDASWGLPRLDALINATEETARWARAHISGNMELLEIDEDKQDEMR</sequence>
<reference evidence="10 11" key="1">
    <citation type="journal article" date="2017" name="Mol. Ecol.">
        <title>Comparative and population genomic landscape of Phellinus noxius: A hypervariable fungus causing root rot in trees.</title>
        <authorList>
            <person name="Chung C.L."/>
            <person name="Lee T.J."/>
            <person name="Akiba M."/>
            <person name="Lee H.H."/>
            <person name="Kuo T.H."/>
            <person name="Liu D."/>
            <person name="Ke H.M."/>
            <person name="Yokoi T."/>
            <person name="Roa M.B."/>
            <person name="Lu M.J."/>
            <person name="Chang Y.Y."/>
            <person name="Ann P.J."/>
            <person name="Tsai J.N."/>
            <person name="Chen C.Y."/>
            <person name="Tzean S.S."/>
            <person name="Ota Y."/>
            <person name="Hattori T."/>
            <person name="Sahashi N."/>
            <person name="Liou R.F."/>
            <person name="Kikuchi T."/>
            <person name="Tsai I.J."/>
        </authorList>
    </citation>
    <scope>NUCLEOTIDE SEQUENCE [LARGE SCALE GENOMIC DNA]</scope>
    <source>
        <strain evidence="10 11">FFPRI411160</strain>
    </source>
</reference>
<keyword evidence="7" id="KW-0862">Zinc</keyword>
<gene>
    <name evidence="10" type="ORF">PNOK_0721100</name>
</gene>
<evidence type="ECO:0000256" key="4">
    <source>
        <dbReference type="ARBA" id="ARBA00022679"/>
    </source>
</evidence>
<dbReference type="SUPFAM" id="SSF48239">
    <property type="entry name" value="Terpenoid cyclases/Protein prenyltransferases"/>
    <property type="match status" value="1"/>
</dbReference>
<dbReference type="GO" id="GO:0046872">
    <property type="term" value="F:metal ion binding"/>
    <property type="evidence" value="ECO:0007669"/>
    <property type="project" value="UniProtKB-KW"/>
</dbReference>
<evidence type="ECO:0000313" key="10">
    <source>
        <dbReference type="EMBL" id="PAV17147.1"/>
    </source>
</evidence>
<organism evidence="10 11">
    <name type="scientific">Pyrrhoderma noxium</name>
    <dbReference type="NCBI Taxonomy" id="2282107"/>
    <lineage>
        <taxon>Eukaryota</taxon>
        <taxon>Fungi</taxon>
        <taxon>Dikarya</taxon>
        <taxon>Basidiomycota</taxon>
        <taxon>Agaricomycotina</taxon>
        <taxon>Agaricomycetes</taxon>
        <taxon>Hymenochaetales</taxon>
        <taxon>Hymenochaetaceae</taxon>
        <taxon>Pyrrhoderma</taxon>
    </lineage>
</organism>
<keyword evidence="6" id="KW-0677">Repeat</keyword>
<dbReference type="PANTHER" id="PTHR11774">
    <property type="entry name" value="GERANYLGERANYL TRANSFERASE TYPE BETA SUBUNIT"/>
    <property type="match status" value="1"/>
</dbReference>
<name>A0A286UC64_9AGAM</name>
<protein>
    <submittedName>
        <fullName evidence="10">Terpenoid cyclases prenyltransferase</fullName>
    </submittedName>
</protein>
<dbReference type="STRING" id="2282107.A0A286UC64"/>
<dbReference type="FunCoup" id="A0A286UC64">
    <property type="interactions" value="248"/>
</dbReference>